<evidence type="ECO:0000313" key="15">
    <source>
        <dbReference type="Proteomes" id="UP001177023"/>
    </source>
</evidence>
<dbReference type="SUPFAM" id="SSF54001">
    <property type="entry name" value="Cysteine proteinases"/>
    <property type="match status" value="1"/>
</dbReference>
<evidence type="ECO:0000313" key="14">
    <source>
        <dbReference type="EMBL" id="CAJ0578766.1"/>
    </source>
</evidence>
<keyword evidence="6" id="KW-0963">Cytoplasm</keyword>
<dbReference type="PANTHER" id="PTHR11830">
    <property type="entry name" value="40S RIBOSOMAL PROTEIN S3A"/>
    <property type="match status" value="1"/>
</dbReference>
<comment type="catalytic activity">
    <reaction evidence="1">
        <text>Thiol-dependent hydrolysis of ester, thioester, amide, peptide and isopeptide bonds formed by the C-terminal Gly of ubiquitin (a 76-residue protein attached to proteins as an intracellular targeting signal).</text>
        <dbReference type="EC" id="3.4.19.12"/>
    </reaction>
</comment>
<comment type="caution">
    <text evidence="14">The sequence shown here is derived from an EMBL/GenBank/DDBJ whole genome shotgun (WGS) entry which is preliminary data.</text>
</comment>
<comment type="subcellular location">
    <subcellularLocation>
        <location evidence="2">Cytoplasm</location>
        <location evidence="2">Cytoskeleton</location>
        <location evidence="2">Microtubule organizing center</location>
        <location evidence="2">Centrosome</location>
    </subcellularLocation>
    <subcellularLocation>
        <location evidence="3">Cytoplasm</location>
        <location evidence="3">Perinuclear region</location>
    </subcellularLocation>
</comment>
<accession>A0AA36D123</accession>
<sequence length="902" mass="102148">MSNPGVYPAGTLRDFEPDLDIWEQVQQELNSLDQQLRHQSQRTRVIPVEQLIDVSPSVARRNPPDERNAFRMLVQPAVAHRFRFRVNRKPEPTPIELEPGHRLTKVTDLDNRDILGYLKALNDEESFVGKVADLMDTYITVPMSSTTFLTRETYLALRILSCEERYQLYAEDDDRWDALLELDVGARVIYKNSAGEMLDATLKSKDIRDDTCFYIIKVDGQKQKIAVDISRLYPPIKNTDELRQNGSRGNLLIDDPAFPPSVSTSDDAPLISLKESSSSRSLKQTARMGKPPLKVGDRVIWTGRNNEKAYIRWIGYLEGHTSEYAGVEFDNKIGQGTGTYRGTALFNAKPGYAGFLLLKVLDLFEAGKDVDKVARSISNIDIGSQGQNTIFEPMPSTVRPPWDSERNADAKDGSSLIDIFVPGTRVAVNDAGKKYFGEVKWTGYCRADSSSQSRVASQVELSPAITGLFLVRDYLEHVLGDPFRTYLVHVSDMEVVEKPKKPLPRGPSYIHYLSDNACADSGVSTYCPALPEKQALIGKMRGIQGNKNSCYLDATMFAMFAQTKVFDEILRNHKPRTDDAKQLLELLLTEISAPLRRHGFVRSDHVMKVRELLAKLLPDIPGLTTEEQDPEEILTCLFTRIFKIDPFIELISKDNVCDKTYFCPIVIENAMTGGVTTTQHLLERSMKEANVRFGKPPKLLCMTLPRYGKTKLYKRIVPLEYIDITPLVTNAVISCGHCKTTVAEVFCPTCYLTRRVFLTDVSYCQGCFHETHLSDELMDHSPRHYHPPSGKQPLRPDRIVLRLASIISIESSHYVSFVRSEDDFVFFDSMADRQGYNNGYNIPEVKDCPMAKEWLSREGWNRVAFMEESLNAGYKNVENDPMATRLLSDGYICMYELERSTF</sequence>
<dbReference type="EC" id="3.4.19.12" evidence="5"/>
<dbReference type="GO" id="GO:0004843">
    <property type="term" value="F:cysteine-type deubiquitinase activity"/>
    <property type="evidence" value="ECO:0007669"/>
    <property type="project" value="UniProtKB-EC"/>
</dbReference>
<keyword evidence="11" id="KW-0788">Thiol protease</keyword>
<dbReference type="GO" id="GO:0005813">
    <property type="term" value="C:centrosome"/>
    <property type="evidence" value="ECO:0007669"/>
    <property type="project" value="UniProtKB-SubCell"/>
</dbReference>
<organism evidence="14 15">
    <name type="scientific">Mesorhabditis spiculigera</name>
    <dbReference type="NCBI Taxonomy" id="96644"/>
    <lineage>
        <taxon>Eukaryota</taxon>
        <taxon>Metazoa</taxon>
        <taxon>Ecdysozoa</taxon>
        <taxon>Nematoda</taxon>
        <taxon>Chromadorea</taxon>
        <taxon>Rhabditida</taxon>
        <taxon>Rhabditina</taxon>
        <taxon>Rhabditomorpha</taxon>
        <taxon>Rhabditoidea</taxon>
        <taxon>Rhabditidae</taxon>
        <taxon>Mesorhabditinae</taxon>
        <taxon>Mesorhabditis</taxon>
    </lineage>
</organism>
<dbReference type="InterPro" id="IPR038765">
    <property type="entry name" value="Papain-like_cys_pep_sf"/>
</dbReference>
<evidence type="ECO:0000256" key="5">
    <source>
        <dbReference type="ARBA" id="ARBA00012759"/>
    </source>
</evidence>
<dbReference type="GO" id="GO:0046872">
    <property type="term" value="F:metal ion binding"/>
    <property type="evidence" value="ECO:0007669"/>
    <property type="project" value="UniProtKB-KW"/>
</dbReference>
<dbReference type="AlphaFoldDB" id="A0AA36D123"/>
<keyword evidence="10" id="KW-0378">Hydrolase</keyword>
<evidence type="ECO:0000256" key="9">
    <source>
        <dbReference type="ARBA" id="ARBA00022786"/>
    </source>
</evidence>
<evidence type="ECO:0000256" key="1">
    <source>
        <dbReference type="ARBA" id="ARBA00000707"/>
    </source>
</evidence>
<evidence type="ECO:0000256" key="2">
    <source>
        <dbReference type="ARBA" id="ARBA00004300"/>
    </source>
</evidence>
<dbReference type="Gene3D" id="2.30.30.190">
    <property type="entry name" value="CAP Gly-rich-like domain"/>
    <property type="match status" value="1"/>
</dbReference>
<feature type="domain" description="CAP-Gly" evidence="13">
    <location>
        <begin position="315"/>
        <end position="358"/>
    </location>
</feature>
<dbReference type="SMART" id="SM01052">
    <property type="entry name" value="CAP_GLY"/>
    <property type="match status" value="1"/>
</dbReference>
<protein>
    <recommendedName>
        <fullName evidence="5">ubiquitinyl hydrolase 1</fullName>
        <ecNumber evidence="5">3.4.19.12</ecNumber>
    </recommendedName>
</protein>
<keyword evidence="9" id="KW-0833">Ubl conjugation pathway</keyword>
<comment type="similarity">
    <text evidence="4">Belongs to the peptidase C19 family.</text>
</comment>
<proteinExistence type="inferred from homology"/>
<evidence type="ECO:0000256" key="11">
    <source>
        <dbReference type="ARBA" id="ARBA00022807"/>
    </source>
</evidence>
<evidence type="ECO:0000256" key="12">
    <source>
        <dbReference type="ARBA" id="ARBA00022833"/>
    </source>
</evidence>
<dbReference type="Proteomes" id="UP001177023">
    <property type="component" value="Unassembled WGS sequence"/>
</dbReference>
<keyword evidence="8" id="KW-0479">Metal-binding</keyword>
<dbReference type="Pfam" id="PF01302">
    <property type="entry name" value="CAP_GLY"/>
    <property type="match status" value="1"/>
</dbReference>
<feature type="non-terminal residue" evidence="14">
    <location>
        <position position="902"/>
    </location>
</feature>
<dbReference type="PROSITE" id="PS50245">
    <property type="entry name" value="CAP_GLY_2"/>
    <property type="match status" value="1"/>
</dbReference>
<evidence type="ECO:0000256" key="10">
    <source>
        <dbReference type="ARBA" id="ARBA00022801"/>
    </source>
</evidence>
<dbReference type="Gene3D" id="3.90.70.10">
    <property type="entry name" value="Cysteine proteinases"/>
    <property type="match status" value="1"/>
</dbReference>
<evidence type="ECO:0000256" key="6">
    <source>
        <dbReference type="ARBA" id="ARBA00022490"/>
    </source>
</evidence>
<keyword evidence="7" id="KW-0645">Protease</keyword>
<keyword evidence="12" id="KW-0862">Zinc</keyword>
<evidence type="ECO:0000256" key="4">
    <source>
        <dbReference type="ARBA" id="ARBA00009085"/>
    </source>
</evidence>
<dbReference type="GO" id="GO:0048471">
    <property type="term" value="C:perinuclear region of cytoplasm"/>
    <property type="evidence" value="ECO:0007669"/>
    <property type="project" value="UniProtKB-SubCell"/>
</dbReference>
<reference evidence="14" key="1">
    <citation type="submission" date="2023-06" db="EMBL/GenBank/DDBJ databases">
        <authorList>
            <person name="Delattre M."/>
        </authorList>
    </citation>
    <scope>NUCLEOTIDE SEQUENCE</scope>
    <source>
        <strain evidence="14">AF72</strain>
    </source>
</reference>
<evidence type="ECO:0000256" key="7">
    <source>
        <dbReference type="ARBA" id="ARBA00022670"/>
    </source>
</evidence>
<dbReference type="EMBL" id="CATQJA010002654">
    <property type="protein sequence ID" value="CAJ0578766.1"/>
    <property type="molecule type" value="Genomic_DNA"/>
</dbReference>
<name>A0AA36D123_9BILA</name>
<dbReference type="InterPro" id="IPR036859">
    <property type="entry name" value="CAP-Gly_dom_sf"/>
</dbReference>
<evidence type="ECO:0000256" key="3">
    <source>
        <dbReference type="ARBA" id="ARBA00004556"/>
    </source>
</evidence>
<dbReference type="GO" id="GO:0006508">
    <property type="term" value="P:proteolysis"/>
    <property type="evidence" value="ECO:0007669"/>
    <property type="project" value="UniProtKB-KW"/>
</dbReference>
<dbReference type="InterPro" id="IPR000938">
    <property type="entry name" value="CAP-Gly_domain"/>
</dbReference>
<keyword evidence="15" id="KW-1185">Reference proteome</keyword>
<dbReference type="SUPFAM" id="SSF74924">
    <property type="entry name" value="Cap-Gly domain"/>
    <property type="match status" value="1"/>
</dbReference>
<gene>
    <name evidence="14" type="ORF">MSPICULIGERA_LOCUS17007</name>
</gene>
<evidence type="ECO:0000256" key="8">
    <source>
        <dbReference type="ARBA" id="ARBA00022723"/>
    </source>
</evidence>
<evidence type="ECO:0000259" key="13">
    <source>
        <dbReference type="PROSITE" id="PS50245"/>
    </source>
</evidence>